<dbReference type="AlphaFoldDB" id="A0A8T2MXT7"/>
<dbReference type="Gene3D" id="2.60.40.10">
    <property type="entry name" value="Immunoglobulins"/>
    <property type="match status" value="3"/>
</dbReference>
<evidence type="ECO:0000256" key="9">
    <source>
        <dbReference type="ARBA" id="ARBA00023180"/>
    </source>
</evidence>
<evidence type="ECO:0000259" key="13">
    <source>
        <dbReference type="PROSITE" id="PS50835"/>
    </source>
</evidence>
<feature type="transmembrane region" description="Helical" evidence="11">
    <location>
        <begin position="342"/>
        <end position="367"/>
    </location>
</feature>
<keyword evidence="6" id="KW-0520">NAD</keyword>
<evidence type="ECO:0000256" key="5">
    <source>
        <dbReference type="ARBA" id="ARBA00022989"/>
    </source>
</evidence>
<dbReference type="SUPFAM" id="SSF52200">
    <property type="entry name" value="Toll/Interleukin receptor TIR domain"/>
    <property type="match status" value="1"/>
</dbReference>
<comment type="similarity">
    <text evidence="2">Belongs to the interleukin-1 receptor family.</text>
</comment>
<evidence type="ECO:0000256" key="7">
    <source>
        <dbReference type="ARBA" id="ARBA00023157"/>
    </source>
</evidence>
<dbReference type="FunFam" id="2.60.40.10:FF:000284">
    <property type="entry name" value="interleukin-1 receptor accessory protein-like 1"/>
    <property type="match status" value="1"/>
</dbReference>
<dbReference type="SUPFAM" id="SSF48726">
    <property type="entry name" value="Immunoglobulin"/>
    <property type="match status" value="3"/>
</dbReference>
<dbReference type="Gene3D" id="3.40.50.10140">
    <property type="entry name" value="Toll/interleukin-1 receptor homology (TIR) domain"/>
    <property type="match status" value="1"/>
</dbReference>
<dbReference type="SMART" id="SM00409">
    <property type="entry name" value="IG"/>
    <property type="match status" value="3"/>
</dbReference>
<dbReference type="PANTHER" id="PTHR11890">
    <property type="entry name" value="INTERLEUKIN-1 RECEPTOR FAMILY MEMBER"/>
    <property type="match status" value="1"/>
</dbReference>
<protein>
    <submittedName>
        <fullName evidence="14">Uncharacterized protein</fullName>
    </submittedName>
</protein>
<evidence type="ECO:0000256" key="1">
    <source>
        <dbReference type="ARBA" id="ARBA00004479"/>
    </source>
</evidence>
<dbReference type="Proteomes" id="UP000824540">
    <property type="component" value="Unassembled WGS sequence"/>
</dbReference>
<dbReference type="GO" id="GO:0016787">
    <property type="term" value="F:hydrolase activity"/>
    <property type="evidence" value="ECO:0007669"/>
    <property type="project" value="UniProtKB-KW"/>
</dbReference>
<evidence type="ECO:0000256" key="10">
    <source>
        <dbReference type="ARBA" id="ARBA00023319"/>
    </source>
</evidence>
<dbReference type="InterPro" id="IPR003599">
    <property type="entry name" value="Ig_sub"/>
</dbReference>
<accession>A0A8T2MXT7</accession>
<evidence type="ECO:0000256" key="4">
    <source>
        <dbReference type="ARBA" id="ARBA00022801"/>
    </source>
</evidence>
<feature type="domain" description="Ig-like" evidence="13">
    <location>
        <begin position="228"/>
        <end position="334"/>
    </location>
</feature>
<evidence type="ECO:0000256" key="11">
    <source>
        <dbReference type="SAM" id="Phobius"/>
    </source>
</evidence>
<evidence type="ECO:0000259" key="12">
    <source>
        <dbReference type="PROSITE" id="PS50104"/>
    </source>
</evidence>
<dbReference type="EMBL" id="JAFBMS010000227">
    <property type="protein sequence ID" value="KAG9332945.1"/>
    <property type="molecule type" value="Genomic_DNA"/>
</dbReference>
<dbReference type="InterPro" id="IPR007110">
    <property type="entry name" value="Ig-like_dom"/>
</dbReference>
<dbReference type="InterPro" id="IPR035897">
    <property type="entry name" value="Toll_tir_struct_dom_sf"/>
</dbReference>
<evidence type="ECO:0000256" key="8">
    <source>
        <dbReference type="ARBA" id="ARBA00023170"/>
    </source>
</evidence>
<dbReference type="InterPro" id="IPR036179">
    <property type="entry name" value="Ig-like_dom_sf"/>
</dbReference>
<proteinExistence type="inferred from homology"/>
<keyword evidence="8" id="KW-0675">Receptor</keyword>
<dbReference type="InterPro" id="IPR000157">
    <property type="entry name" value="TIR_dom"/>
</dbReference>
<keyword evidence="4" id="KW-0378">Hydrolase</keyword>
<evidence type="ECO:0000256" key="3">
    <source>
        <dbReference type="ARBA" id="ARBA00022692"/>
    </source>
</evidence>
<keyword evidence="15" id="KW-1185">Reference proteome</keyword>
<evidence type="ECO:0000313" key="14">
    <source>
        <dbReference type="EMBL" id="KAG9332945.1"/>
    </source>
</evidence>
<keyword evidence="11" id="KW-0472">Membrane</keyword>
<keyword evidence="7" id="KW-1015">Disulfide bond</keyword>
<feature type="domain" description="Ig-like" evidence="13">
    <location>
        <begin position="140"/>
        <end position="216"/>
    </location>
</feature>
<dbReference type="PROSITE" id="PS50104">
    <property type="entry name" value="TIR"/>
    <property type="match status" value="1"/>
</dbReference>
<keyword evidence="9" id="KW-0325">Glycoprotein</keyword>
<feature type="domain" description="TIR" evidence="12">
    <location>
        <begin position="388"/>
        <end position="552"/>
    </location>
</feature>
<keyword evidence="3 11" id="KW-0812">Transmembrane</keyword>
<dbReference type="PROSITE" id="PS50835">
    <property type="entry name" value="IG_LIKE"/>
    <property type="match status" value="2"/>
</dbReference>
<gene>
    <name evidence="14" type="ORF">JZ751_014014</name>
</gene>
<organism evidence="14 15">
    <name type="scientific">Albula glossodonta</name>
    <name type="common">roundjaw bonefish</name>
    <dbReference type="NCBI Taxonomy" id="121402"/>
    <lineage>
        <taxon>Eukaryota</taxon>
        <taxon>Metazoa</taxon>
        <taxon>Chordata</taxon>
        <taxon>Craniata</taxon>
        <taxon>Vertebrata</taxon>
        <taxon>Euteleostomi</taxon>
        <taxon>Actinopterygii</taxon>
        <taxon>Neopterygii</taxon>
        <taxon>Teleostei</taxon>
        <taxon>Albuliformes</taxon>
        <taxon>Albulidae</taxon>
        <taxon>Albula</taxon>
    </lineage>
</organism>
<dbReference type="InterPro" id="IPR013783">
    <property type="entry name" value="Ig-like_fold"/>
</dbReference>
<dbReference type="OrthoDB" id="6019866at2759"/>
<dbReference type="Pfam" id="PF01582">
    <property type="entry name" value="TIR"/>
    <property type="match status" value="1"/>
</dbReference>
<dbReference type="GO" id="GO:0016020">
    <property type="term" value="C:membrane"/>
    <property type="evidence" value="ECO:0007669"/>
    <property type="project" value="UniProtKB-SubCell"/>
</dbReference>
<evidence type="ECO:0000256" key="6">
    <source>
        <dbReference type="ARBA" id="ARBA00023027"/>
    </source>
</evidence>
<dbReference type="PANTHER" id="PTHR11890:SF23">
    <property type="entry name" value="INTERLEUKIN-18 RECEPTOR ACCESSORY PROTEIN"/>
    <property type="match status" value="1"/>
</dbReference>
<comment type="caution">
    <text evidence="14">The sequence shown here is derived from an EMBL/GenBank/DDBJ whole genome shotgun (WGS) entry which is preliminary data.</text>
</comment>
<dbReference type="InterPro" id="IPR015621">
    <property type="entry name" value="IL-1_rcpt_fam"/>
</dbReference>
<keyword evidence="10" id="KW-0393">Immunoglobulin domain</keyword>
<evidence type="ECO:0000313" key="15">
    <source>
        <dbReference type="Proteomes" id="UP000824540"/>
    </source>
</evidence>
<dbReference type="GO" id="GO:0042008">
    <property type="term" value="F:interleukin-18 receptor activity"/>
    <property type="evidence" value="ECO:0007669"/>
    <property type="project" value="TreeGrafter"/>
</dbReference>
<keyword evidence="5 11" id="KW-1133">Transmembrane helix</keyword>
<sequence>MSTERVVAIVTAAVWIQTWICEFKAVRSFSELQAYRAVRGQLLLLQCAPPDSPWLYSTAQGLQDRTAWHHLHGNTVTHLPGADGSMSKLGNSLWFSNISERHSGNYSCHTGDVVQHFLIDVVQRKDCQDSAHSEVTLIRGREGRITCPGLRCFTSDPSALRWYRNAKPVETDYTFFRKYELVLHDVHEKDNANFTCEASFGPEAGGMKWTARRTVRVAAIPPDTEFPPRILYPLGNHTEEVELGKPHTLTCKVQFGFERNPSTSVLWWVRFGGNHGNGSLEPLQMSVPKEVERTAWEHTVNHSAHLQQVTHRHLGATFICCARNSIDIRNATIRLKRRPAGLLLVIIGPVLMLAFAMGVSILVRIYWLEIYLLYRAYLPAVDTVSEGKEFDAFVSCVSSSCSEQEDSALTGETLGLQHLPNVLEKQYGYRLCLLQRDLPPGGVYTEDVLWSIQHSRRVICVLSSCYLRSDCLFELEMGLKALREDPQLRIILVWNGHTLPRPASLSLPPAVCRALRVLPSLSWTPSAESRPGTRTDASCSNSGFWKALKQAMPVQPLPAPALRPQLCPGEGPAGTQPCGKISVLSN</sequence>
<dbReference type="PRINTS" id="PR01537">
    <property type="entry name" value="INTRLKN1R1F"/>
</dbReference>
<dbReference type="SMART" id="SM00255">
    <property type="entry name" value="TIR"/>
    <property type="match status" value="1"/>
</dbReference>
<name>A0A8T2MXT7_9TELE</name>
<comment type="subcellular location">
    <subcellularLocation>
        <location evidence="1">Membrane</location>
        <topology evidence="1">Single-pass type I membrane protein</topology>
    </subcellularLocation>
</comment>
<evidence type="ECO:0000256" key="2">
    <source>
        <dbReference type="ARBA" id="ARBA00009752"/>
    </source>
</evidence>
<reference evidence="14" key="1">
    <citation type="thesis" date="2021" institute="BYU ScholarsArchive" country="Provo, UT, USA">
        <title>Applications of and Algorithms for Genome Assembly and Genomic Analyses with an Emphasis on Marine Teleosts.</title>
        <authorList>
            <person name="Pickett B.D."/>
        </authorList>
    </citation>
    <scope>NUCLEOTIDE SEQUENCE</scope>
    <source>
        <strain evidence="14">HI-2016</strain>
    </source>
</reference>